<dbReference type="HAMAP" id="MF_01984">
    <property type="entry name" value="ubiX_pad"/>
    <property type="match status" value="1"/>
</dbReference>
<sequence length="180" mass="19693">MDIMRILVVISGASGLEYGKRLVEEMKKMRIDMKVVVSSGAKKVAEAENTELPKADYQENDFSCPYASGSNPPDAVVIIPCSLKTLGEIANGVGNSLITRASEVALKERKKLILVVRETPYSLITIRNMESVTLAGGVILPATPGFYGKPKTVEDMIDFVVARVLDQLAIRHDLSKRWKG</sequence>
<comment type="catalytic activity">
    <reaction evidence="5">
        <text>dimethylallyl phosphate + FMNH2 = prenylated FMNH2 + phosphate</text>
        <dbReference type="Rhea" id="RHEA:37743"/>
        <dbReference type="ChEBI" id="CHEBI:43474"/>
        <dbReference type="ChEBI" id="CHEBI:57618"/>
        <dbReference type="ChEBI" id="CHEBI:87467"/>
        <dbReference type="ChEBI" id="CHEBI:88052"/>
        <dbReference type="EC" id="2.5.1.129"/>
    </reaction>
</comment>
<keyword evidence="4 5" id="KW-0808">Transferase</keyword>
<comment type="caution">
    <text evidence="5">Lacks conserved residue(s) required for the propagation of feature annotation.</text>
</comment>
<keyword evidence="2 5" id="KW-0285">Flavoprotein</keyword>
<comment type="similarity">
    <text evidence="5">Belongs to the UbiX/PAD1 family.</text>
</comment>
<dbReference type="EC" id="2.5.1.129" evidence="5"/>
<protein>
    <recommendedName>
        <fullName evidence="5">Flavin prenyltransferase UbiX</fullName>
        <ecNumber evidence="5">2.5.1.129</ecNumber>
    </recommendedName>
</protein>
<reference evidence="7 8" key="1">
    <citation type="submission" date="2019-08" db="EMBL/GenBank/DDBJ databases">
        <authorList>
            <person name="Vazquez-Campos X."/>
        </authorList>
    </citation>
    <scope>NUCLEOTIDE SEQUENCE [LARGE SCALE GENOMIC DNA]</scope>
    <source>
        <strain evidence="7">LFW-283_2</strain>
    </source>
</reference>
<feature type="domain" description="Flavoprotein" evidence="6">
    <location>
        <begin position="4"/>
        <end position="168"/>
    </location>
</feature>
<dbReference type="SUPFAM" id="SSF52507">
    <property type="entry name" value="Homo-oligomeric flavin-containing Cys decarboxylases, HFCD"/>
    <property type="match status" value="1"/>
</dbReference>
<feature type="binding site" evidence="5">
    <location>
        <begin position="12"/>
        <end position="14"/>
    </location>
    <ligand>
        <name>FMN</name>
        <dbReference type="ChEBI" id="CHEBI:58210"/>
    </ligand>
</feature>
<dbReference type="AlphaFoldDB" id="A0A5E4LQ78"/>
<dbReference type="InterPro" id="IPR004507">
    <property type="entry name" value="UbiX-like"/>
</dbReference>
<accession>A0A5E4LQ78</accession>
<keyword evidence="3 5" id="KW-0288">FMN</keyword>
<comment type="function">
    <text evidence="5">Flavin prenyltransferase that catalyzes the synthesis of the prenylated FMN cofactor (prenyl-FMN) for 4-hydroxy-3-polyprenylbenzoic acid decarboxylase UbiD. The prenyltransferase is metal-independent and links a dimethylallyl moiety from dimethylallyl monophosphate (DMAP) to the flavin N5 and C6 atoms of FMN.</text>
</comment>
<evidence type="ECO:0000256" key="1">
    <source>
        <dbReference type="ARBA" id="ARBA00022602"/>
    </source>
</evidence>
<dbReference type="Gene3D" id="3.40.50.1950">
    <property type="entry name" value="Flavin prenyltransferase-like"/>
    <property type="match status" value="1"/>
</dbReference>
<feature type="binding site" evidence="5">
    <location>
        <position position="163"/>
    </location>
    <ligand>
        <name>dimethylallyl phosphate</name>
        <dbReference type="ChEBI" id="CHEBI:88052"/>
    </ligand>
</feature>
<comment type="caution">
    <text evidence="7">The sequence shown here is derived from an EMBL/GenBank/DDBJ whole genome shotgun (WGS) entry which is preliminary data.</text>
</comment>
<evidence type="ECO:0000256" key="3">
    <source>
        <dbReference type="ARBA" id="ARBA00022643"/>
    </source>
</evidence>
<evidence type="ECO:0000256" key="4">
    <source>
        <dbReference type="ARBA" id="ARBA00022679"/>
    </source>
</evidence>
<dbReference type="GO" id="GO:0106141">
    <property type="term" value="F:flavin prenyltransferase activity"/>
    <property type="evidence" value="ECO:0007669"/>
    <property type="project" value="UniProtKB-EC"/>
</dbReference>
<evidence type="ECO:0000313" key="8">
    <source>
        <dbReference type="Proteomes" id="UP000789941"/>
    </source>
</evidence>
<keyword evidence="1 5" id="KW-0637">Prenyltransferase</keyword>
<feature type="binding site" evidence="5">
    <location>
        <position position="117"/>
    </location>
    <ligand>
        <name>FMN</name>
        <dbReference type="ChEBI" id="CHEBI:58210"/>
    </ligand>
</feature>
<proteinExistence type="inferred from homology"/>
<dbReference type="Proteomes" id="UP000789941">
    <property type="component" value="Unassembled WGS sequence"/>
</dbReference>
<evidence type="ECO:0000313" key="7">
    <source>
        <dbReference type="EMBL" id="VVC03268.1"/>
    </source>
</evidence>
<evidence type="ECO:0000256" key="2">
    <source>
        <dbReference type="ARBA" id="ARBA00022630"/>
    </source>
</evidence>
<evidence type="ECO:0000256" key="5">
    <source>
        <dbReference type="HAMAP-Rule" id="MF_01984"/>
    </source>
</evidence>
<feature type="binding site" evidence="5">
    <location>
        <begin position="82"/>
        <end position="85"/>
    </location>
    <ligand>
        <name>FMN</name>
        <dbReference type="ChEBI" id="CHEBI:58210"/>
    </ligand>
</feature>
<feature type="binding site" evidence="5">
    <location>
        <position position="38"/>
    </location>
    <ligand>
        <name>FMN</name>
        <dbReference type="ChEBI" id="CHEBI:58210"/>
    </ligand>
</feature>
<dbReference type="NCBIfam" id="NF004685">
    <property type="entry name" value="PRK06029.1"/>
    <property type="match status" value="1"/>
</dbReference>
<organism evidence="7 8">
    <name type="scientific">Candidatus Bilamarchaeum dharawalense</name>
    <dbReference type="NCBI Taxonomy" id="2885759"/>
    <lineage>
        <taxon>Archaea</taxon>
        <taxon>Candidatus Micrarchaeota</taxon>
        <taxon>Candidatus Micrarchaeia</taxon>
        <taxon>Candidatus Anstonellales</taxon>
        <taxon>Candidatus Bilamarchaeaceae</taxon>
        <taxon>Candidatus Bilamarchaeum</taxon>
    </lineage>
</organism>
<gene>
    <name evidence="5 7" type="primary">ubiX</name>
    <name evidence="7" type="ORF">LFW2832_00263</name>
</gene>
<dbReference type="Pfam" id="PF02441">
    <property type="entry name" value="Flavoprotein"/>
    <property type="match status" value="1"/>
</dbReference>
<dbReference type="InterPro" id="IPR003382">
    <property type="entry name" value="Flavoprotein"/>
</dbReference>
<dbReference type="EMBL" id="CABMJJ010000007">
    <property type="protein sequence ID" value="VVC03268.1"/>
    <property type="molecule type" value="Genomic_DNA"/>
</dbReference>
<name>A0A5E4LQ78_9ARCH</name>
<evidence type="ECO:0000259" key="6">
    <source>
        <dbReference type="Pfam" id="PF02441"/>
    </source>
</evidence>
<dbReference type="NCBIfam" id="TIGR00421">
    <property type="entry name" value="ubiX_pad"/>
    <property type="match status" value="1"/>
</dbReference>
<dbReference type="InterPro" id="IPR036551">
    <property type="entry name" value="Flavin_trans-like"/>
</dbReference>
<feature type="binding site" evidence="5">
    <location>
        <position position="147"/>
    </location>
    <ligand>
        <name>dimethylallyl phosphate</name>
        <dbReference type="ChEBI" id="CHEBI:88052"/>
    </ligand>
</feature>